<reference evidence="7" key="1">
    <citation type="submission" date="2016-10" db="EMBL/GenBank/DDBJ databases">
        <authorList>
            <person name="Varghese N."/>
            <person name="Submissions S."/>
        </authorList>
    </citation>
    <scope>NUCLEOTIDE SEQUENCE [LARGE SCALE GENOMIC DNA]</scope>
    <source>
        <strain evidence="7">DSM 45722</strain>
    </source>
</reference>
<dbReference type="GO" id="GO:0055085">
    <property type="term" value="P:transmembrane transport"/>
    <property type="evidence" value="ECO:0007669"/>
    <property type="project" value="UniProtKB-ARBA"/>
</dbReference>
<dbReference type="GO" id="GO:0016887">
    <property type="term" value="F:ATP hydrolysis activity"/>
    <property type="evidence" value="ECO:0007669"/>
    <property type="project" value="InterPro"/>
</dbReference>
<dbReference type="InterPro" id="IPR017871">
    <property type="entry name" value="ABC_transporter-like_CS"/>
</dbReference>
<evidence type="ECO:0000259" key="5">
    <source>
        <dbReference type="PROSITE" id="PS50893"/>
    </source>
</evidence>
<evidence type="ECO:0000313" key="7">
    <source>
        <dbReference type="Proteomes" id="UP000198981"/>
    </source>
</evidence>
<dbReference type="Gene3D" id="3.40.50.300">
    <property type="entry name" value="P-loop containing nucleotide triphosphate hydrolases"/>
    <property type="match status" value="1"/>
</dbReference>
<organism evidence="6 7">
    <name type="scientific">Klenkia marina</name>
    <dbReference type="NCBI Taxonomy" id="1960309"/>
    <lineage>
        <taxon>Bacteria</taxon>
        <taxon>Bacillati</taxon>
        <taxon>Actinomycetota</taxon>
        <taxon>Actinomycetes</taxon>
        <taxon>Geodermatophilales</taxon>
        <taxon>Geodermatophilaceae</taxon>
        <taxon>Klenkia</taxon>
    </lineage>
</organism>
<keyword evidence="2" id="KW-0813">Transport</keyword>
<dbReference type="PROSITE" id="PS00211">
    <property type="entry name" value="ABC_TRANSPORTER_1"/>
    <property type="match status" value="1"/>
</dbReference>
<dbReference type="PANTHER" id="PTHR43776">
    <property type="entry name" value="TRANSPORT ATP-BINDING PROTEIN"/>
    <property type="match status" value="1"/>
</dbReference>
<dbReference type="SUPFAM" id="SSF52540">
    <property type="entry name" value="P-loop containing nucleoside triphosphate hydrolases"/>
    <property type="match status" value="1"/>
</dbReference>
<evidence type="ECO:0000256" key="4">
    <source>
        <dbReference type="ARBA" id="ARBA00022840"/>
    </source>
</evidence>
<keyword evidence="4 6" id="KW-0067">ATP-binding</keyword>
<dbReference type="InterPro" id="IPR003593">
    <property type="entry name" value="AAA+_ATPase"/>
</dbReference>
<proteinExistence type="inferred from homology"/>
<evidence type="ECO:0000256" key="1">
    <source>
        <dbReference type="ARBA" id="ARBA00005417"/>
    </source>
</evidence>
<comment type="similarity">
    <text evidence="1">Belongs to the ABC transporter superfamily.</text>
</comment>
<evidence type="ECO:0000313" key="6">
    <source>
        <dbReference type="EMBL" id="SCX54307.1"/>
    </source>
</evidence>
<dbReference type="STRING" id="1960309.SAMN03159343_3056"/>
<dbReference type="Proteomes" id="UP000198981">
    <property type="component" value="Unassembled WGS sequence"/>
</dbReference>
<dbReference type="InterPro" id="IPR003439">
    <property type="entry name" value="ABC_transporter-like_ATP-bd"/>
</dbReference>
<dbReference type="Pfam" id="PF00005">
    <property type="entry name" value="ABC_tran"/>
    <property type="match status" value="1"/>
</dbReference>
<sequence>MIELRAVTRTYRSRGATVRALDGVDLTVEAGRNLALVGRSGAGKSTLLRVLLGLEAPDGGTVHVLGRPVAPGRADRLRWLRAAVGVVPQDAGSSLDPRWPVGRSVGEPLRLLGVAGDHPARVGEVLTAVGVDPSAAGRRPAAFSGGQRQRIALARALVHRPRLLVADELLSGADAVLRAHLLDVLTGSGTQLLVVTHDLAVAAALGGDAAVMAAGRVVEHGPVAQVLAAPAAAATRQLRDAVLRLPA</sequence>
<dbReference type="CDD" id="cd03257">
    <property type="entry name" value="ABC_NikE_OppD_transporters"/>
    <property type="match status" value="1"/>
</dbReference>
<dbReference type="EMBL" id="FMUH01000005">
    <property type="protein sequence ID" value="SCX54307.1"/>
    <property type="molecule type" value="Genomic_DNA"/>
</dbReference>
<dbReference type="InterPro" id="IPR027417">
    <property type="entry name" value="P-loop_NTPase"/>
</dbReference>
<dbReference type="InterPro" id="IPR050319">
    <property type="entry name" value="ABC_transp_ATP-bind"/>
</dbReference>
<feature type="domain" description="ABC transporter" evidence="5">
    <location>
        <begin position="2"/>
        <end position="239"/>
    </location>
</feature>
<dbReference type="SMART" id="SM00382">
    <property type="entry name" value="AAA"/>
    <property type="match status" value="1"/>
</dbReference>
<dbReference type="PROSITE" id="PS50893">
    <property type="entry name" value="ABC_TRANSPORTER_2"/>
    <property type="match status" value="1"/>
</dbReference>
<evidence type="ECO:0000256" key="2">
    <source>
        <dbReference type="ARBA" id="ARBA00022448"/>
    </source>
</evidence>
<accession>A0A1G4YLD1</accession>
<evidence type="ECO:0000256" key="3">
    <source>
        <dbReference type="ARBA" id="ARBA00022741"/>
    </source>
</evidence>
<keyword evidence="3" id="KW-0547">Nucleotide-binding</keyword>
<dbReference type="GO" id="GO:0005524">
    <property type="term" value="F:ATP binding"/>
    <property type="evidence" value="ECO:0007669"/>
    <property type="project" value="UniProtKB-KW"/>
</dbReference>
<keyword evidence="7" id="KW-1185">Reference proteome</keyword>
<gene>
    <name evidence="6" type="ORF">SAMN03159343_3056</name>
</gene>
<protein>
    <submittedName>
        <fullName evidence="6">Peptide/nickel transport system ATP-binding protein</fullName>
    </submittedName>
</protein>
<dbReference type="AlphaFoldDB" id="A0A1G4YLD1"/>
<name>A0A1G4YLD1_9ACTN</name>
<dbReference type="PANTHER" id="PTHR43776:SF7">
    <property type="entry name" value="D,D-DIPEPTIDE TRANSPORT ATP-BINDING PROTEIN DDPF-RELATED"/>
    <property type="match status" value="1"/>
</dbReference>
<dbReference type="RefSeq" id="WP_207798513.1">
    <property type="nucleotide sequence ID" value="NZ_FMUH01000005.1"/>
</dbReference>